<sequence length="154" mass="18351">MLRYRSHKCDQMCNNSLTIHEAKSRKRNKPRRSTEWQVGATQIHYSVQTIKLEVNESTIFYIEYEYRYRYRSLISNLLLVVCLDYIVLQNRCSKSASDVWYQSEIEHVTLHVIKSQLQAQVNTYYVLLRGGYQLSHSTKISERYMCLEAKLKTK</sequence>
<name>A0AA86PW79_9EUKA</name>
<proteinExistence type="predicted"/>
<dbReference type="Proteomes" id="UP001642409">
    <property type="component" value="Unassembled WGS sequence"/>
</dbReference>
<dbReference type="EMBL" id="CAXDID020000423">
    <property type="protein sequence ID" value="CAL6089917.1"/>
    <property type="molecule type" value="Genomic_DNA"/>
</dbReference>
<reference evidence="2 3" key="2">
    <citation type="submission" date="2024-07" db="EMBL/GenBank/DDBJ databases">
        <authorList>
            <person name="Akdeniz Z."/>
        </authorList>
    </citation>
    <scope>NUCLEOTIDE SEQUENCE [LARGE SCALE GENOMIC DNA]</scope>
</reference>
<organism evidence="1">
    <name type="scientific">Hexamita inflata</name>
    <dbReference type="NCBI Taxonomy" id="28002"/>
    <lineage>
        <taxon>Eukaryota</taxon>
        <taxon>Metamonada</taxon>
        <taxon>Diplomonadida</taxon>
        <taxon>Hexamitidae</taxon>
        <taxon>Hexamitinae</taxon>
        <taxon>Hexamita</taxon>
    </lineage>
</organism>
<accession>A0AA86PW79</accession>
<evidence type="ECO:0000313" key="3">
    <source>
        <dbReference type="Proteomes" id="UP001642409"/>
    </source>
</evidence>
<reference evidence="1" key="1">
    <citation type="submission" date="2023-06" db="EMBL/GenBank/DDBJ databases">
        <authorList>
            <person name="Kurt Z."/>
        </authorList>
    </citation>
    <scope>NUCLEOTIDE SEQUENCE</scope>
</reference>
<evidence type="ECO:0000313" key="1">
    <source>
        <dbReference type="EMBL" id="CAI9946148.1"/>
    </source>
</evidence>
<dbReference type="EMBL" id="CATOUU010000757">
    <property type="protein sequence ID" value="CAI9946148.1"/>
    <property type="molecule type" value="Genomic_DNA"/>
</dbReference>
<dbReference type="AlphaFoldDB" id="A0AA86PW79"/>
<comment type="caution">
    <text evidence="1">The sequence shown here is derived from an EMBL/GenBank/DDBJ whole genome shotgun (WGS) entry which is preliminary data.</text>
</comment>
<gene>
    <name evidence="1" type="ORF">HINF_LOCUS33793</name>
    <name evidence="2" type="ORF">HINF_LOCUS65060</name>
</gene>
<keyword evidence="3" id="KW-1185">Reference proteome</keyword>
<evidence type="ECO:0000313" key="2">
    <source>
        <dbReference type="EMBL" id="CAL6089917.1"/>
    </source>
</evidence>
<protein>
    <submittedName>
        <fullName evidence="2">Hypothetical_protein</fullName>
    </submittedName>
</protein>